<evidence type="ECO:0000313" key="1">
    <source>
        <dbReference type="EMBL" id="MDR6891809.1"/>
    </source>
</evidence>
<dbReference type="InterPro" id="IPR009100">
    <property type="entry name" value="AcylCoA_DH/oxidase_NM_dom_sf"/>
</dbReference>
<sequence length="333" mass="34193">MSSADPSPAIRLGTAEAPSERIALLNEAWPGLAGAPFGEIWGVLAEIAEADLGAARMVEPHLDALSILSQAPEPRPAVPDGSTWGVFAAEAPGSRLEAHRQEDGSWALTGVKPWCSLAGELSHAIVTAHVKGGRQAFAVALQGPGVTPLEDAWPSRGLSEIPSGPVEFTGAPAEPVGGTDWYLTRPGFAWGGIGVAACWLGGATGLARAAVTAAQTKPEGPDTAVLAALAGRIDVEILTACTLLRAAARVAEGHEPCPDAAEWTYALRVRTAVHRAATTVQALSRELAGPALLTGNAAFAKADADLTVYASQHHGTRDEAALGRTLLSGGPTW</sequence>
<dbReference type="SUPFAM" id="SSF56645">
    <property type="entry name" value="Acyl-CoA dehydrogenase NM domain-like"/>
    <property type="match status" value="1"/>
</dbReference>
<reference evidence="1" key="1">
    <citation type="submission" date="2023-07" db="EMBL/GenBank/DDBJ databases">
        <title>Sequencing the genomes of 1000 actinobacteria strains.</title>
        <authorList>
            <person name="Klenk H.-P."/>
        </authorList>
    </citation>
    <scope>NUCLEOTIDE SEQUENCE</scope>
    <source>
        <strain evidence="1">DSM 13988</strain>
    </source>
</reference>
<gene>
    <name evidence="1" type="ORF">J2S35_000749</name>
</gene>
<organism evidence="1 2">
    <name type="scientific">Falsarthrobacter nasiphocae</name>
    <dbReference type="NCBI Taxonomy" id="189863"/>
    <lineage>
        <taxon>Bacteria</taxon>
        <taxon>Bacillati</taxon>
        <taxon>Actinomycetota</taxon>
        <taxon>Actinomycetes</taxon>
        <taxon>Micrococcales</taxon>
        <taxon>Micrococcaceae</taxon>
        <taxon>Falsarthrobacter</taxon>
    </lineage>
</organism>
<dbReference type="EMBL" id="JAVDUI010000001">
    <property type="protein sequence ID" value="MDR6891809.1"/>
    <property type="molecule type" value="Genomic_DNA"/>
</dbReference>
<accession>A0AAE3YEA8</accession>
<dbReference type="InterPro" id="IPR046373">
    <property type="entry name" value="Acyl-CoA_Oxase/DH_mid-dom_sf"/>
</dbReference>
<evidence type="ECO:0000313" key="2">
    <source>
        <dbReference type="Proteomes" id="UP001247307"/>
    </source>
</evidence>
<comment type="caution">
    <text evidence="1">The sequence shown here is derived from an EMBL/GenBank/DDBJ whole genome shotgun (WGS) entry which is preliminary data.</text>
</comment>
<protein>
    <submittedName>
        <fullName evidence="1">Alkylation response protein AidB-like acyl-CoA dehydrogenase</fullName>
    </submittedName>
</protein>
<dbReference type="GO" id="GO:0016627">
    <property type="term" value="F:oxidoreductase activity, acting on the CH-CH group of donors"/>
    <property type="evidence" value="ECO:0007669"/>
    <property type="project" value="InterPro"/>
</dbReference>
<proteinExistence type="predicted"/>
<keyword evidence="2" id="KW-1185">Reference proteome</keyword>
<dbReference type="Gene3D" id="2.40.110.10">
    <property type="entry name" value="Butyryl-CoA Dehydrogenase, subunit A, domain 2"/>
    <property type="match status" value="1"/>
</dbReference>
<dbReference type="RefSeq" id="WP_309850016.1">
    <property type="nucleotide sequence ID" value="NZ_BAAAIU010000044.1"/>
</dbReference>
<name>A0AAE3YEA8_9MICC</name>
<dbReference type="AlphaFoldDB" id="A0AAE3YEA8"/>
<dbReference type="Proteomes" id="UP001247307">
    <property type="component" value="Unassembled WGS sequence"/>
</dbReference>